<feature type="chain" id="PRO_5027065507" description="Lipoprotein" evidence="1">
    <location>
        <begin position="20"/>
        <end position="207"/>
    </location>
</feature>
<feature type="signal peptide" evidence="1">
    <location>
        <begin position="1"/>
        <end position="19"/>
    </location>
</feature>
<keyword evidence="3" id="KW-1185">Reference proteome</keyword>
<sequence>MKSKYLSAAAALLCAAGLAACGGKGNGSMNLGVQVFGLDRTGLVLQNNGGDDLTVAGTGNAFFATLLAPDASFNVTVKTQPDGVVCTPANNTGKINIYTYLQTTVTCVPVPYILGGKINGLNGTGLVLNNGSVTVSVPQGATTWQFTDPVGNGSVYGVTVLAPPTRVDPNTGATITQDCTVANGTGKMPQYNLPDPRTLDIVVTCVK</sequence>
<gene>
    <name evidence="2" type="ORF">GM658_17550</name>
</gene>
<dbReference type="Proteomes" id="UP000472320">
    <property type="component" value="Unassembled WGS sequence"/>
</dbReference>
<protein>
    <recommendedName>
        <fullName evidence="4">Lipoprotein</fullName>
    </recommendedName>
</protein>
<name>A0A6L6QL60_9BURK</name>
<evidence type="ECO:0000256" key="1">
    <source>
        <dbReference type="SAM" id="SignalP"/>
    </source>
</evidence>
<evidence type="ECO:0000313" key="2">
    <source>
        <dbReference type="EMBL" id="MTW12416.1"/>
    </source>
</evidence>
<proteinExistence type="predicted"/>
<evidence type="ECO:0000313" key="3">
    <source>
        <dbReference type="Proteomes" id="UP000472320"/>
    </source>
</evidence>
<reference evidence="2 3" key="1">
    <citation type="submission" date="2019-11" db="EMBL/GenBank/DDBJ databases">
        <title>Type strains purchased from KCTC, JCM and DSMZ.</title>
        <authorList>
            <person name="Lu H."/>
        </authorList>
    </citation>
    <scope>NUCLEOTIDE SEQUENCE [LARGE SCALE GENOMIC DNA]</scope>
    <source>
        <strain evidence="2 3">JCM 31587</strain>
    </source>
</reference>
<dbReference type="AlphaFoldDB" id="A0A6L6QL60"/>
<dbReference type="OrthoDB" id="8924315at2"/>
<organism evidence="2 3">
    <name type="scientific">Massilia eburnea</name>
    <dbReference type="NCBI Taxonomy" id="1776165"/>
    <lineage>
        <taxon>Bacteria</taxon>
        <taxon>Pseudomonadati</taxon>
        <taxon>Pseudomonadota</taxon>
        <taxon>Betaproteobacteria</taxon>
        <taxon>Burkholderiales</taxon>
        <taxon>Oxalobacteraceae</taxon>
        <taxon>Telluria group</taxon>
        <taxon>Massilia</taxon>
    </lineage>
</organism>
<dbReference type="PROSITE" id="PS51257">
    <property type="entry name" value="PROKAR_LIPOPROTEIN"/>
    <property type="match status" value="1"/>
</dbReference>
<keyword evidence="1" id="KW-0732">Signal</keyword>
<dbReference type="EMBL" id="WNKX01000013">
    <property type="protein sequence ID" value="MTW12416.1"/>
    <property type="molecule type" value="Genomic_DNA"/>
</dbReference>
<dbReference type="RefSeq" id="WP_155455347.1">
    <property type="nucleotide sequence ID" value="NZ_WNKX01000013.1"/>
</dbReference>
<comment type="caution">
    <text evidence="2">The sequence shown here is derived from an EMBL/GenBank/DDBJ whole genome shotgun (WGS) entry which is preliminary data.</text>
</comment>
<accession>A0A6L6QL60</accession>
<evidence type="ECO:0008006" key="4">
    <source>
        <dbReference type="Google" id="ProtNLM"/>
    </source>
</evidence>